<proteinExistence type="predicted"/>
<dbReference type="EMBL" id="JAKJXP020000054">
    <property type="protein sequence ID" value="KAK7751146.1"/>
    <property type="molecule type" value="Genomic_DNA"/>
</dbReference>
<organism evidence="1 2">
    <name type="scientific">Diatrype stigma</name>
    <dbReference type="NCBI Taxonomy" id="117547"/>
    <lineage>
        <taxon>Eukaryota</taxon>
        <taxon>Fungi</taxon>
        <taxon>Dikarya</taxon>
        <taxon>Ascomycota</taxon>
        <taxon>Pezizomycotina</taxon>
        <taxon>Sordariomycetes</taxon>
        <taxon>Xylariomycetidae</taxon>
        <taxon>Xylariales</taxon>
        <taxon>Diatrypaceae</taxon>
        <taxon>Diatrype</taxon>
    </lineage>
</organism>
<name>A0AAN9YNQ5_9PEZI</name>
<keyword evidence="2" id="KW-1185">Reference proteome</keyword>
<sequence>MFILSVLFILQVLLVPYIFILLFSAICSSTIPVSIWLLRGADPSCFQYRFMLTPPPAAYSATRGYLEVFRNLAKKRPSETLLNVIRHAPWYLRSGRPDPFVEYILLKRDAMVQQEHEHFRLPSL</sequence>
<dbReference type="Proteomes" id="UP001320420">
    <property type="component" value="Unassembled WGS sequence"/>
</dbReference>
<accession>A0AAN9YNQ5</accession>
<evidence type="ECO:0000313" key="2">
    <source>
        <dbReference type="Proteomes" id="UP001320420"/>
    </source>
</evidence>
<protein>
    <submittedName>
        <fullName evidence="1">Uncharacterized protein</fullName>
    </submittedName>
</protein>
<reference evidence="1 2" key="1">
    <citation type="submission" date="2024-02" db="EMBL/GenBank/DDBJ databases">
        <title>De novo assembly and annotation of 12 fungi associated with fruit tree decline syndrome in Ontario, Canada.</title>
        <authorList>
            <person name="Sulman M."/>
            <person name="Ellouze W."/>
            <person name="Ilyukhin E."/>
        </authorList>
    </citation>
    <scope>NUCLEOTIDE SEQUENCE [LARGE SCALE GENOMIC DNA]</scope>
    <source>
        <strain evidence="1 2">M11/M66-122</strain>
    </source>
</reference>
<comment type="caution">
    <text evidence="1">The sequence shown here is derived from an EMBL/GenBank/DDBJ whole genome shotgun (WGS) entry which is preliminary data.</text>
</comment>
<evidence type="ECO:0000313" key="1">
    <source>
        <dbReference type="EMBL" id="KAK7751146.1"/>
    </source>
</evidence>
<gene>
    <name evidence="1" type="ORF">SLS62_006976</name>
</gene>
<dbReference type="AlphaFoldDB" id="A0AAN9YNQ5"/>